<keyword evidence="10" id="KW-1185">Reference proteome</keyword>
<dbReference type="NCBIfam" id="TIGR01069">
    <property type="entry name" value="mutS2"/>
    <property type="match status" value="1"/>
</dbReference>
<dbReference type="Gene3D" id="3.40.50.300">
    <property type="entry name" value="P-loop containing nucleotide triphosphate hydrolases"/>
    <property type="match status" value="1"/>
</dbReference>
<keyword evidence="1" id="KW-0699">rRNA-binding</keyword>
<dbReference type="GO" id="GO:0140664">
    <property type="term" value="F:ATP-dependent DNA damage sensor activity"/>
    <property type="evidence" value="ECO:0007669"/>
    <property type="project" value="InterPro"/>
</dbReference>
<dbReference type="Pfam" id="PF01713">
    <property type="entry name" value="Smr"/>
    <property type="match status" value="1"/>
</dbReference>
<evidence type="ECO:0000256" key="2">
    <source>
        <dbReference type="ARBA" id="ARBA00022741"/>
    </source>
</evidence>
<dbReference type="GO" id="GO:0019843">
    <property type="term" value="F:rRNA binding"/>
    <property type="evidence" value="ECO:0007669"/>
    <property type="project" value="UniProtKB-KW"/>
</dbReference>
<dbReference type="GO" id="GO:0016887">
    <property type="term" value="F:ATP hydrolysis activity"/>
    <property type="evidence" value="ECO:0007669"/>
    <property type="project" value="InterPro"/>
</dbReference>
<dbReference type="Proteomes" id="UP001195483">
    <property type="component" value="Unassembled WGS sequence"/>
</dbReference>
<dbReference type="GO" id="GO:0045910">
    <property type="term" value="P:negative regulation of DNA recombination"/>
    <property type="evidence" value="ECO:0007669"/>
    <property type="project" value="InterPro"/>
</dbReference>
<reference evidence="9" key="2">
    <citation type="journal article" date="2021" name="Genome Biol. Evol.">
        <title>Developing a high-quality reference genome for a parasitic bivalve with doubly uniparental inheritance (Bivalvia: Unionida).</title>
        <authorList>
            <person name="Smith C.H."/>
        </authorList>
    </citation>
    <scope>NUCLEOTIDE SEQUENCE</scope>
    <source>
        <strain evidence="9">CHS0354</strain>
        <tissue evidence="9">Mantle</tissue>
    </source>
</reference>
<dbReference type="InterPro" id="IPR000432">
    <property type="entry name" value="DNA_mismatch_repair_MutS_C"/>
</dbReference>
<name>A0AAE0T6J2_9BIVA</name>
<evidence type="ECO:0000313" key="10">
    <source>
        <dbReference type="Proteomes" id="UP001195483"/>
    </source>
</evidence>
<dbReference type="InterPro" id="IPR045076">
    <property type="entry name" value="MutS"/>
</dbReference>
<evidence type="ECO:0000256" key="4">
    <source>
        <dbReference type="ARBA" id="ARBA00022840"/>
    </source>
</evidence>
<proteinExistence type="inferred from homology"/>
<evidence type="ECO:0000256" key="6">
    <source>
        <dbReference type="ARBA" id="ARBA00023125"/>
    </source>
</evidence>
<keyword evidence="4" id="KW-0067">ATP-binding</keyword>
<dbReference type="AlphaFoldDB" id="A0AAE0T6J2"/>
<evidence type="ECO:0000256" key="5">
    <source>
        <dbReference type="ARBA" id="ARBA00022884"/>
    </source>
</evidence>
<dbReference type="GO" id="GO:0004519">
    <property type="term" value="F:endonuclease activity"/>
    <property type="evidence" value="ECO:0007669"/>
    <property type="project" value="InterPro"/>
</dbReference>
<dbReference type="SMART" id="SM00533">
    <property type="entry name" value="MUTSd"/>
    <property type="match status" value="1"/>
</dbReference>
<evidence type="ECO:0000256" key="7">
    <source>
        <dbReference type="SAM" id="Coils"/>
    </source>
</evidence>
<protein>
    <recommendedName>
        <fullName evidence="8">Smr domain-containing protein</fullName>
    </recommendedName>
</protein>
<dbReference type="Pfam" id="PF00488">
    <property type="entry name" value="MutS_V"/>
    <property type="match status" value="1"/>
</dbReference>
<dbReference type="InterPro" id="IPR002625">
    <property type="entry name" value="Smr_dom"/>
</dbReference>
<dbReference type="SUPFAM" id="SSF48334">
    <property type="entry name" value="DNA repair protein MutS, domain III"/>
    <property type="match status" value="1"/>
</dbReference>
<dbReference type="InterPro" id="IPR036063">
    <property type="entry name" value="Smr_dom_sf"/>
</dbReference>
<reference evidence="9" key="1">
    <citation type="journal article" date="2021" name="Genome Biol. Evol.">
        <title>A High-Quality Reference Genome for a Parasitic Bivalve with Doubly Uniparental Inheritance (Bivalvia: Unionida).</title>
        <authorList>
            <person name="Smith C.H."/>
        </authorList>
    </citation>
    <scope>NUCLEOTIDE SEQUENCE</scope>
    <source>
        <strain evidence="9">CHS0354</strain>
    </source>
</reference>
<keyword evidence="2" id="KW-0547">Nucleotide-binding</keyword>
<dbReference type="InterPro" id="IPR007696">
    <property type="entry name" value="DNA_mismatch_repair_MutS_core"/>
</dbReference>
<dbReference type="GO" id="GO:0005524">
    <property type="term" value="F:ATP binding"/>
    <property type="evidence" value="ECO:0007669"/>
    <property type="project" value="UniProtKB-KW"/>
</dbReference>
<dbReference type="SUPFAM" id="SSF52540">
    <property type="entry name" value="P-loop containing nucleoside triphosphate hydrolases"/>
    <property type="match status" value="1"/>
</dbReference>
<dbReference type="SUPFAM" id="SSF160443">
    <property type="entry name" value="SMR domain-like"/>
    <property type="match status" value="1"/>
</dbReference>
<organism evidence="9 10">
    <name type="scientific">Potamilus streckersoni</name>
    <dbReference type="NCBI Taxonomy" id="2493646"/>
    <lineage>
        <taxon>Eukaryota</taxon>
        <taxon>Metazoa</taxon>
        <taxon>Spiralia</taxon>
        <taxon>Lophotrochozoa</taxon>
        <taxon>Mollusca</taxon>
        <taxon>Bivalvia</taxon>
        <taxon>Autobranchia</taxon>
        <taxon>Heteroconchia</taxon>
        <taxon>Palaeoheterodonta</taxon>
        <taxon>Unionida</taxon>
        <taxon>Unionoidea</taxon>
        <taxon>Unionidae</taxon>
        <taxon>Ambleminae</taxon>
        <taxon>Lampsilini</taxon>
        <taxon>Potamilus</taxon>
    </lineage>
</organism>
<dbReference type="SMART" id="SM00534">
    <property type="entry name" value="MUTSac"/>
    <property type="match status" value="1"/>
</dbReference>
<dbReference type="PANTHER" id="PTHR48466">
    <property type="entry name" value="OS10G0509000 PROTEIN-RELATED"/>
    <property type="match status" value="1"/>
</dbReference>
<accession>A0AAE0T6J2</accession>
<dbReference type="Gene3D" id="3.30.1370.110">
    <property type="match status" value="1"/>
</dbReference>
<dbReference type="GO" id="GO:0030983">
    <property type="term" value="F:mismatched DNA binding"/>
    <property type="evidence" value="ECO:0007669"/>
    <property type="project" value="InterPro"/>
</dbReference>
<dbReference type="PANTHER" id="PTHR48466:SF2">
    <property type="entry name" value="OS10G0509000 PROTEIN"/>
    <property type="match status" value="1"/>
</dbReference>
<dbReference type="InterPro" id="IPR027417">
    <property type="entry name" value="P-loop_NTPase"/>
</dbReference>
<dbReference type="GO" id="GO:0006298">
    <property type="term" value="P:mismatch repair"/>
    <property type="evidence" value="ECO:0007669"/>
    <property type="project" value="InterPro"/>
</dbReference>
<evidence type="ECO:0000313" key="9">
    <source>
        <dbReference type="EMBL" id="KAK3604760.1"/>
    </source>
</evidence>
<keyword evidence="5" id="KW-0694">RNA-binding</keyword>
<feature type="domain" description="Smr" evidence="8">
    <location>
        <begin position="688"/>
        <end position="763"/>
    </location>
</feature>
<reference evidence="9" key="3">
    <citation type="submission" date="2023-05" db="EMBL/GenBank/DDBJ databases">
        <authorList>
            <person name="Smith C.H."/>
        </authorList>
    </citation>
    <scope>NUCLEOTIDE SEQUENCE</scope>
    <source>
        <strain evidence="9">CHS0354</strain>
        <tissue evidence="9">Mantle</tissue>
    </source>
</reference>
<evidence type="ECO:0000256" key="3">
    <source>
        <dbReference type="ARBA" id="ARBA00022801"/>
    </source>
</evidence>
<feature type="coiled-coil region" evidence="7">
    <location>
        <begin position="131"/>
        <end position="158"/>
    </location>
</feature>
<dbReference type="InterPro" id="IPR036187">
    <property type="entry name" value="DNA_mismatch_repair_MutS_sf"/>
</dbReference>
<evidence type="ECO:0000259" key="8">
    <source>
        <dbReference type="PROSITE" id="PS50828"/>
    </source>
</evidence>
<keyword evidence="3" id="KW-0378">Hydrolase</keyword>
<comment type="caution">
    <text evidence="9">The sequence shown here is derived from an EMBL/GenBank/DDBJ whole genome shotgun (WGS) entry which is preliminary data.</text>
</comment>
<dbReference type="EMBL" id="JAEAOA010000085">
    <property type="protein sequence ID" value="KAK3604760.1"/>
    <property type="molecule type" value="Genomic_DNA"/>
</dbReference>
<gene>
    <name evidence="9" type="ORF">CHS0354_000418</name>
</gene>
<dbReference type="SMART" id="SM00463">
    <property type="entry name" value="SMR"/>
    <property type="match status" value="1"/>
</dbReference>
<feature type="coiled-coil region" evidence="7">
    <location>
        <begin position="528"/>
        <end position="578"/>
    </location>
</feature>
<dbReference type="PIRSF" id="PIRSF005814">
    <property type="entry name" value="MutS_YshD"/>
    <property type="match status" value="1"/>
</dbReference>
<dbReference type="InterPro" id="IPR005747">
    <property type="entry name" value="MutS2"/>
</dbReference>
<dbReference type="PROSITE" id="PS50828">
    <property type="entry name" value="SMR"/>
    <property type="match status" value="1"/>
</dbReference>
<sequence>MGESYLHERKLFSDYASLMIELKRIKELTNLFLSGTELPIDHFPDTRHIYKRAAILESGLDPLELIQIARAIKVAISLRRFFNQHKETYQECHIFFSSVWIDKTIQHHIMRCIDVDGSIFSTASETLFYLRKSIDDMRDKIQRKYAQLQRRYSEANMLMDEGVTIRNGRLALGFRIEHKYEVPGVIHGFSQSGRTVFIEPYETLPLQNQIVDLEIQESVEIIRILKNLTEHIRTHLQNLLNNQALLQHFDSIYAKAKYAVAFKATSLPQVQPLCKDLLPHLDIVEGHHPVLLHQRSNSIPLSVEFTLERRQLIISGPNAGGKTLALKTVGLLSYMVQSGYLVPCSESSTFSFFDQYFIEIGDSQSIESDLSSFSSHLDSLYHIYSQATSKSLILIDEICLGTSPSEGGAFAEAILETLKERGAITVVTTHLDSLKLYASKTKGAENASMRFDNKNFLPTYQLQMQIPGTSYALELAERKLFPPRLIQTARQKLGETNYMIKKLATSLSELIQTNYEHTKQLQTKESEIVQLKSELEFRLSNLQEKERKRQKEQIVQTKKMLMDAKNELNQLLAAAKANTSSVQTLSLIQKDVSKRIQHLSKEESQLTEVQATEDLRLGDKVRMLNSASVGTVIFLSGSKITVDMGNFNLKTSVNKVIKVAPVPTPLDKPSLSYKSTRFETDNLNLFTLDVRGITSKEVINKLEAHIDKCLLGGLSFFKIIHGHGSDILRKCVGDFLKKESRVNSFRIGDEGIDGSGVTIVNLTE</sequence>
<keyword evidence="7" id="KW-0175">Coiled coil</keyword>
<dbReference type="HAMAP" id="MF_00092">
    <property type="entry name" value="MutS2"/>
    <property type="match status" value="1"/>
</dbReference>
<keyword evidence="6" id="KW-0238">DNA-binding</keyword>
<evidence type="ECO:0000256" key="1">
    <source>
        <dbReference type="ARBA" id="ARBA00022730"/>
    </source>
</evidence>